<dbReference type="Proteomes" id="UP001297580">
    <property type="component" value="Chromosome"/>
</dbReference>
<accession>A0ABY9Q8W5</accession>
<proteinExistence type="predicted"/>
<sequence>MDKDKFTRYLKTIRHYHKDKKVKSIDLKFAAEGLIRGEIRVTDLQLQEGGQITGYVPNTREFFNLKRFSIDESHNAVSGYQNVYLKQEPRKFENVRNRFFNFANRGHAVMVIPNVYHEDYRVDLLPTGVDITIFPKDDYDFLRISTNYGAFIEGDGSTYDIEELASHPLNRRYTREFCFGAGKAGDKIELLSSKHIARVNGKAVPLGVQSFPVGFSWTGDDKYTFKNRQRFMLLPWGSTRIRIEFYKLSPITVGESGQVLEIMKDMGIGYYGFVEFSQWVTGVKF</sequence>
<dbReference type="EMBL" id="CP133461">
    <property type="protein sequence ID" value="WMV74971.1"/>
    <property type="molecule type" value="Genomic_DNA"/>
</dbReference>
<protein>
    <submittedName>
        <fullName evidence="1">Uncharacterized protein</fullName>
    </submittedName>
</protein>
<evidence type="ECO:0000313" key="2">
    <source>
        <dbReference type="Proteomes" id="UP001297580"/>
    </source>
</evidence>
<reference evidence="1 2" key="1">
    <citation type="submission" date="2023-08" db="EMBL/GenBank/DDBJ databases">
        <title>Complete genome sequence of Geobacillus thermodenitrificans K1041, a genetically tractable strain representative of the genus Geobacillus.</title>
        <authorList>
            <person name="Kani S."/>
            <person name="Suzuki H."/>
        </authorList>
    </citation>
    <scope>NUCLEOTIDE SEQUENCE [LARGE SCALE GENOMIC DNA]</scope>
    <source>
        <strain evidence="1 2">K1041</strain>
    </source>
</reference>
<evidence type="ECO:0000313" key="1">
    <source>
        <dbReference type="EMBL" id="WMV74971.1"/>
    </source>
</evidence>
<name>A0ABY9Q8W5_GEOTD</name>
<keyword evidence="2" id="KW-1185">Reference proteome</keyword>
<dbReference type="RefSeq" id="WP_008880464.1">
    <property type="nucleotide sequence ID" value="NZ_CP133461.1"/>
</dbReference>
<gene>
    <name evidence="1" type="ORF">HSX42_11800</name>
</gene>
<organism evidence="1 2">
    <name type="scientific">Geobacillus thermodenitrificans</name>
    <dbReference type="NCBI Taxonomy" id="33940"/>
    <lineage>
        <taxon>Bacteria</taxon>
        <taxon>Bacillati</taxon>
        <taxon>Bacillota</taxon>
        <taxon>Bacilli</taxon>
        <taxon>Bacillales</taxon>
        <taxon>Anoxybacillaceae</taxon>
        <taxon>Geobacillus</taxon>
    </lineage>
</organism>